<reference evidence="1" key="1">
    <citation type="submission" date="2023-04" db="EMBL/GenBank/DDBJ databases">
        <title>Draft Genome sequencing of Naganishia species isolated from polar environments using Oxford Nanopore Technology.</title>
        <authorList>
            <person name="Leo P."/>
            <person name="Venkateswaran K."/>
        </authorList>
    </citation>
    <scope>NUCLEOTIDE SEQUENCE</scope>
    <source>
        <strain evidence="1">MNA-CCFEE 5423</strain>
    </source>
</reference>
<sequence length="284" mass="31754">MLINARWTSLTEALGDTIPNGKIHADLLRVTSCGKEDHAKNLVFINFRAIPLIKKIFPMRIGRTEFPEIKLLTIWFGTNDSDLPSVLPAPFPIDPEVTTPTATNTEDSDSNAHTAGRAVPLDQYKANLNKMLELFLDPTSDFYLPGVRIVLLTPPPVVVSMMPKEDAATVALDHTRQYKDACLSIGQKWSRESGGKVQVLDCWKAVSEAAGGEDDDLLRPFFVDGVHLTSKAYRVLFDELMRTIKSEWDHLDPANIKPTVPVYNAETDGWKWSYEPKPAHERKG</sequence>
<accession>A0ACC2VA85</accession>
<organism evidence="1 2">
    <name type="scientific">Naganishia friedmannii</name>
    <dbReference type="NCBI Taxonomy" id="89922"/>
    <lineage>
        <taxon>Eukaryota</taxon>
        <taxon>Fungi</taxon>
        <taxon>Dikarya</taxon>
        <taxon>Basidiomycota</taxon>
        <taxon>Agaricomycotina</taxon>
        <taxon>Tremellomycetes</taxon>
        <taxon>Filobasidiales</taxon>
        <taxon>Filobasidiaceae</taxon>
        <taxon>Naganishia</taxon>
    </lineage>
</organism>
<evidence type="ECO:0000313" key="2">
    <source>
        <dbReference type="Proteomes" id="UP001227268"/>
    </source>
</evidence>
<protein>
    <submittedName>
        <fullName evidence="1">Uncharacterized protein</fullName>
    </submittedName>
</protein>
<name>A0ACC2VA85_9TREE</name>
<gene>
    <name evidence="1" type="ORF">QFC21_005392</name>
</gene>
<keyword evidence="2" id="KW-1185">Reference proteome</keyword>
<evidence type="ECO:0000313" key="1">
    <source>
        <dbReference type="EMBL" id="KAJ9096028.1"/>
    </source>
</evidence>
<dbReference type="Proteomes" id="UP001227268">
    <property type="component" value="Unassembled WGS sequence"/>
</dbReference>
<dbReference type="EMBL" id="JASBWT010000020">
    <property type="protein sequence ID" value="KAJ9096028.1"/>
    <property type="molecule type" value="Genomic_DNA"/>
</dbReference>
<comment type="caution">
    <text evidence="1">The sequence shown here is derived from an EMBL/GenBank/DDBJ whole genome shotgun (WGS) entry which is preliminary data.</text>
</comment>
<proteinExistence type="predicted"/>